<dbReference type="STRING" id="307972.A0A2G8K258"/>
<evidence type="ECO:0000256" key="1">
    <source>
        <dbReference type="ARBA" id="ARBA00004123"/>
    </source>
</evidence>
<evidence type="ECO:0000313" key="13">
    <source>
        <dbReference type="EMBL" id="PIK42098.1"/>
    </source>
</evidence>
<comment type="caution">
    <text evidence="13">The sequence shown here is derived from an EMBL/GenBank/DDBJ whole genome shotgun (WGS) entry which is preliminary data.</text>
</comment>
<proteinExistence type="inferred from homology"/>
<keyword evidence="7 10" id="KW-0804">Transcription</keyword>
<keyword evidence="14" id="KW-1185">Reference proteome</keyword>
<reference evidence="13 14" key="1">
    <citation type="journal article" date="2017" name="PLoS Biol.">
        <title>The sea cucumber genome provides insights into morphological evolution and visceral regeneration.</title>
        <authorList>
            <person name="Zhang X."/>
            <person name="Sun L."/>
            <person name="Yuan J."/>
            <person name="Sun Y."/>
            <person name="Gao Y."/>
            <person name="Zhang L."/>
            <person name="Li S."/>
            <person name="Dai H."/>
            <person name="Hamel J.F."/>
            <person name="Liu C."/>
            <person name="Yu Y."/>
            <person name="Liu S."/>
            <person name="Lin W."/>
            <person name="Guo K."/>
            <person name="Jin S."/>
            <person name="Xu P."/>
            <person name="Storey K.B."/>
            <person name="Huan P."/>
            <person name="Zhang T."/>
            <person name="Zhou Y."/>
            <person name="Zhang J."/>
            <person name="Lin C."/>
            <person name="Li X."/>
            <person name="Xing L."/>
            <person name="Huo D."/>
            <person name="Sun M."/>
            <person name="Wang L."/>
            <person name="Mercier A."/>
            <person name="Li F."/>
            <person name="Yang H."/>
            <person name="Xiang J."/>
        </authorList>
    </citation>
    <scope>NUCLEOTIDE SEQUENCE [LARGE SCALE GENOMIC DNA]</scope>
    <source>
        <strain evidence="13">Shaxun</strain>
        <tissue evidence="13">Muscle</tissue>
    </source>
</reference>
<dbReference type="Gene3D" id="1.10.10.10">
    <property type="entry name" value="Winged helix-like DNA-binding domain superfamily/Winged helix DNA-binding domain"/>
    <property type="match status" value="2"/>
</dbReference>
<feature type="compositionally biased region" description="Low complexity" evidence="11">
    <location>
        <begin position="542"/>
        <end position="554"/>
    </location>
</feature>
<accession>A0A2G8K258</accession>
<dbReference type="SMART" id="SM01372">
    <property type="entry name" value="E2F_TDP"/>
    <property type="match status" value="2"/>
</dbReference>
<dbReference type="GO" id="GO:0045892">
    <property type="term" value="P:negative regulation of DNA-templated transcription"/>
    <property type="evidence" value="ECO:0007669"/>
    <property type="project" value="UniProtKB-ARBA"/>
</dbReference>
<keyword evidence="5 10" id="KW-0238">DNA-binding</keyword>
<comment type="subcellular location">
    <subcellularLocation>
        <location evidence="1 10">Nucleus</location>
    </subcellularLocation>
</comment>
<keyword evidence="8 10" id="KW-0539">Nucleus</keyword>
<dbReference type="OrthoDB" id="5318at2759"/>
<evidence type="ECO:0000256" key="10">
    <source>
        <dbReference type="RuleBase" id="RU003796"/>
    </source>
</evidence>
<feature type="domain" description="E2F/DP family winged-helix DNA-binding" evidence="12">
    <location>
        <begin position="183"/>
        <end position="253"/>
    </location>
</feature>
<sequence>MSSGISKTENSGVRKPFEIFTKLTEEKLGSMKTCEIGKVKPPSQTDMSHIIECHEEVVSLKEHSETNQTETVNFFSPRSKAISRSECSSTPVTPTKPGGDHLDPLTPTTNLKMLISAASPEIRNLEKRQQCEKKERLFHAMLAVTSDDLLTHQVEIKTTKSRPTASTVASEGNEQENVKENSRKAKSLGLLCERFLEMYQDSGGSNQEPCEMSLDVIAKDLSVERRRIYDIINVLESVEMVSRKAKNRYIWHGQCNLTETLKKLKFLGAKYNYGDQLVKLKGLEKTRVVGQKGTCSNVPVASETLPKQFNSEEEGKKEKSLGVMSQKFIMLFLQPLQNKIISLETAARVLYGELSEDITDNPKFKTKVRRLYDIANILGSLKLIRKVYVQEVRGRKPAFEWIGPDPDIQGFEPTNLHCLLNSQEKKSSGFGEGEGGRRKNKRRNQKSGWVRHHSCNVLNQRATMEPKAPLSLPNSPEKQPPTPVTDSSEFQLELAALYSRYPGQMHQFLTTPPAGSISSPSTARKLLLPSPSPSQPCGQEVSPSPSSAPSLMPPNGGYVEGHQTLPILDGTAAGTRGSKTIFVQRFVPVLTPNTLLQVQAQMSPPCGTITTAGNHLSSVSLRHPVTVYQ</sequence>
<dbReference type="Proteomes" id="UP000230750">
    <property type="component" value="Unassembled WGS sequence"/>
</dbReference>
<dbReference type="GO" id="GO:0090575">
    <property type="term" value="C:RNA polymerase II transcription regulator complex"/>
    <property type="evidence" value="ECO:0007669"/>
    <property type="project" value="TreeGrafter"/>
</dbReference>
<evidence type="ECO:0000256" key="9">
    <source>
        <dbReference type="ARBA" id="ARBA00023306"/>
    </source>
</evidence>
<feature type="region of interest" description="Disordered" evidence="11">
    <location>
        <begin position="160"/>
        <end position="182"/>
    </location>
</feature>
<name>A0A2G8K258_STIJA</name>
<dbReference type="GO" id="GO:0000978">
    <property type="term" value="F:RNA polymerase II cis-regulatory region sequence-specific DNA binding"/>
    <property type="evidence" value="ECO:0007669"/>
    <property type="project" value="InterPro"/>
</dbReference>
<evidence type="ECO:0000256" key="3">
    <source>
        <dbReference type="ARBA" id="ARBA00022491"/>
    </source>
</evidence>
<feature type="compositionally biased region" description="Polar residues" evidence="11">
    <location>
        <begin position="161"/>
        <end position="172"/>
    </location>
</feature>
<keyword evidence="6" id="KW-0010">Activator</keyword>
<gene>
    <name evidence="13" type="ORF">BSL78_21054</name>
</gene>
<dbReference type="SUPFAM" id="SSF46785">
    <property type="entry name" value="Winged helix' DNA-binding domain"/>
    <property type="match status" value="2"/>
</dbReference>
<evidence type="ECO:0000259" key="12">
    <source>
        <dbReference type="SMART" id="SM01372"/>
    </source>
</evidence>
<dbReference type="EMBL" id="MRZV01000962">
    <property type="protein sequence ID" value="PIK42098.1"/>
    <property type="molecule type" value="Genomic_DNA"/>
</dbReference>
<dbReference type="AlphaFoldDB" id="A0A2G8K258"/>
<feature type="region of interest" description="Disordered" evidence="11">
    <location>
        <begin position="510"/>
        <end position="561"/>
    </location>
</feature>
<dbReference type="GO" id="GO:0000981">
    <property type="term" value="F:DNA-binding transcription factor activity, RNA polymerase II-specific"/>
    <property type="evidence" value="ECO:0007669"/>
    <property type="project" value="TreeGrafter"/>
</dbReference>
<evidence type="ECO:0000256" key="6">
    <source>
        <dbReference type="ARBA" id="ARBA00023159"/>
    </source>
</evidence>
<dbReference type="PANTHER" id="PTHR12081:SF7">
    <property type="entry name" value="TRANSCRIPTION FACTOR EFL-3"/>
    <property type="match status" value="1"/>
</dbReference>
<dbReference type="InterPro" id="IPR036388">
    <property type="entry name" value="WH-like_DNA-bd_sf"/>
</dbReference>
<evidence type="ECO:0000256" key="4">
    <source>
        <dbReference type="ARBA" id="ARBA00023015"/>
    </source>
</evidence>
<feature type="region of interest" description="Disordered" evidence="11">
    <location>
        <begin position="422"/>
        <end position="488"/>
    </location>
</feature>
<keyword evidence="3" id="KW-0678">Repressor</keyword>
<dbReference type="Pfam" id="PF02319">
    <property type="entry name" value="WHD_E2F_TDP"/>
    <property type="match status" value="2"/>
</dbReference>
<dbReference type="PANTHER" id="PTHR12081">
    <property type="entry name" value="TRANSCRIPTION FACTOR E2F"/>
    <property type="match status" value="1"/>
</dbReference>
<dbReference type="FunFam" id="1.10.10.10:FF:000100">
    <property type="entry name" value="E2F transcription factor 8"/>
    <property type="match status" value="1"/>
</dbReference>
<keyword evidence="4 10" id="KW-0805">Transcription regulation</keyword>
<dbReference type="InterPro" id="IPR015633">
    <property type="entry name" value="E2F"/>
</dbReference>
<evidence type="ECO:0000313" key="14">
    <source>
        <dbReference type="Proteomes" id="UP000230750"/>
    </source>
</evidence>
<evidence type="ECO:0000256" key="7">
    <source>
        <dbReference type="ARBA" id="ARBA00023163"/>
    </source>
</evidence>
<feature type="compositionally biased region" description="Basic residues" evidence="11">
    <location>
        <begin position="438"/>
        <end position="454"/>
    </location>
</feature>
<protein>
    <submittedName>
        <fullName evidence="13">Putative transcription factor E2F7</fullName>
    </submittedName>
</protein>
<dbReference type="InterPro" id="IPR036390">
    <property type="entry name" value="WH_DNA-bd_sf"/>
</dbReference>
<keyword evidence="9" id="KW-0131">Cell cycle</keyword>
<organism evidence="13 14">
    <name type="scientific">Stichopus japonicus</name>
    <name type="common">Sea cucumber</name>
    <dbReference type="NCBI Taxonomy" id="307972"/>
    <lineage>
        <taxon>Eukaryota</taxon>
        <taxon>Metazoa</taxon>
        <taxon>Echinodermata</taxon>
        <taxon>Eleutherozoa</taxon>
        <taxon>Echinozoa</taxon>
        <taxon>Holothuroidea</taxon>
        <taxon>Aspidochirotacea</taxon>
        <taxon>Aspidochirotida</taxon>
        <taxon>Stichopodidae</taxon>
        <taxon>Apostichopus</taxon>
    </lineage>
</organism>
<dbReference type="InterPro" id="IPR003316">
    <property type="entry name" value="E2F_WHTH_DNA-bd_dom"/>
</dbReference>
<evidence type="ECO:0000256" key="5">
    <source>
        <dbReference type="ARBA" id="ARBA00023125"/>
    </source>
</evidence>
<dbReference type="FunFam" id="1.10.10.10:FF:000073">
    <property type="entry name" value="E2F transcription factor 8"/>
    <property type="match status" value="1"/>
</dbReference>
<evidence type="ECO:0000256" key="11">
    <source>
        <dbReference type="SAM" id="MobiDB-lite"/>
    </source>
</evidence>
<evidence type="ECO:0000256" key="8">
    <source>
        <dbReference type="ARBA" id="ARBA00023242"/>
    </source>
</evidence>
<feature type="region of interest" description="Disordered" evidence="11">
    <location>
        <begin position="85"/>
        <end position="104"/>
    </location>
</feature>
<feature type="domain" description="E2F/DP family winged-helix DNA-binding" evidence="12">
    <location>
        <begin position="316"/>
        <end position="403"/>
    </location>
</feature>
<evidence type="ECO:0000256" key="2">
    <source>
        <dbReference type="ARBA" id="ARBA00010940"/>
    </source>
</evidence>
<comment type="similarity">
    <text evidence="2 10">Belongs to the E2F/DP family.</text>
</comment>